<dbReference type="AlphaFoldDB" id="A0A8I1SI56"/>
<reference evidence="7" key="1">
    <citation type="submission" date="2020-12" db="EMBL/GenBank/DDBJ databases">
        <title>Oil enriched cultivation method for isolating marine PHA-producing bacteria.</title>
        <authorList>
            <person name="Zheng W."/>
            <person name="Yu S."/>
            <person name="Huang Y."/>
        </authorList>
    </citation>
    <scope>NUCLEOTIDE SEQUENCE</scope>
    <source>
        <strain evidence="7">SY-2-3</strain>
    </source>
</reference>
<dbReference type="InterPro" id="IPR014008">
    <property type="entry name" value="Cbl_synth_MTase_CbiT"/>
</dbReference>
<protein>
    <submittedName>
        <fullName evidence="7">Precorrin-6y C5,15-methyltransferase (Decarboxylating) subunit CbiE</fullName>
    </submittedName>
</protein>
<dbReference type="InterPro" id="IPR012818">
    <property type="entry name" value="CbiE"/>
</dbReference>
<dbReference type="Gene3D" id="3.40.1010.10">
    <property type="entry name" value="Cobalt-precorrin-4 Transmethylase, Domain 1"/>
    <property type="match status" value="1"/>
</dbReference>
<dbReference type="SUPFAM" id="SSF53335">
    <property type="entry name" value="S-adenosyl-L-methionine-dependent methyltransferases"/>
    <property type="match status" value="1"/>
</dbReference>
<dbReference type="UniPathway" id="UPA00148"/>
<feature type="domain" description="Tetrapyrrole methylase" evidence="6">
    <location>
        <begin position="10"/>
        <end position="196"/>
    </location>
</feature>
<keyword evidence="5" id="KW-0949">S-adenosyl-L-methionine</keyword>
<dbReference type="GO" id="GO:0009236">
    <property type="term" value="P:cobalamin biosynthetic process"/>
    <property type="evidence" value="ECO:0007669"/>
    <property type="project" value="UniProtKB-UniPathway"/>
</dbReference>
<name>A0A8I1SI56_9PROT</name>
<keyword evidence="4 7" id="KW-0808">Transferase</keyword>
<dbReference type="SUPFAM" id="SSF53790">
    <property type="entry name" value="Tetrapyrrole methylase"/>
    <property type="match status" value="1"/>
</dbReference>
<evidence type="ECO:0000256" key="1">
    <source>
        <dbReference type="ARBA" id="ARBA00004953"/>
    </source>
</evidence>
<dbReference type="GO" id="GO:0008276">
    <property type="term" value="F:protein methyltransferase activity"/>
    <property type="evidence" value="ECO:0007669"/>
    <property type="project" value="InterPro"/>
</dbReference>
<evidence type="ECO:0000313" key="7">
    <source>
        <dbReference type="EMBL" id="MBN8195131.1"/>
    </source>
</evidence>
<evidence type="ECO:0000256" key="4">
    <source>
        <dbReference type="ARBA" id="ARBA00022679"/>
    </source>
</evidence>
<dbReference type="InterPro" id="IPR029063">
    <property type="entry name" value="SAM-dependent_MTases_sf"/>
</dbReference>
<dbReference type="NCBIfam" id="TIGR02469">
    <property type="entry name" value="CbiT"/>
    <property type="match status" value="1"/>
</dbReference>
<evidence type="ECO:0000256" key="3">
    <source>
        <dbReference type="ARBA" id="ARBA00022603"/>
    </source>
</evidence>
<evidence type="ECO:0000256" key="5">
    <source>
        <dbReference type="ARBA" id="ARBA00022691"/>
    </source>
</evidence>
<evidence type="ECO:0000256" key="2">
    <source>
        <dbReference type="ARBA" id="ARBA00022573"/>
    </source>
</evidence>
<dbReference type="NCBIfam" id="TIGR02467">
    <property type="entry name" value="CbiE"/>
    <property type="match status" value="1"/>
</dbReference>
<accession>A0A8I1SI56</accession>
<dbReference type="Proteomes" id="UP000664405">
    <property type="component" value="Unassembled WGS sequence"/>
</dbReference>
<dbReference type="RefSeq" id="WP_206926407.1">
    <property type="nucleotide sequence ID" value="NZ_JAEKJW010000001.1"/>
</dbReference>
<organism evidence="7 8">
    <name type="scientific">Thalassospira povalilytica</name>
    <dbReference type="NCBI Taxonomy" id="732237"/>
    <lineage>
        <taxon>Bacteria</taxon>
        <taxon>Pseudomonadati</taxon>
        <taxon>Pseudomonadota</taxon>
        <taxon>Alphaproteobacteria</taxon>
        <taxon>Rhodospirillales</taxon>
        <taxon>Thalassospiraceae</taxon>
        <taxon>Thalassospira</taxon>
    </lineage>
</organism>
<gene>
    <name evidence="7" type="primary">cbiE</name>
    <name evidence="7" type="ORF">JF547_01255</name>
</gene>
<dbReference type="EMBL" id="JAEKJW010000001">
    <property type="protein sequence ID" value="MBN8195131.1"/>
    <property type="molecule type" value="Genomic_DNA"/>
</dbReference>
<keyword evidence="3 7" id="KW-0489">Methyltransferase</keyword>
<dbReference type="InterPro" id="IPR014776">
    <property type="entry name" value="4pyrrole_Mease_sub2"/>
</dbReference>
<dbReference type="InterPro" id="IPR050714">
    <property type="entry name" value="Cobalamin_biosynth_MTase"/>
</dbReference>
<dbReference type="PANTHER" id="PTHR43182">
    <property type="entry name" value="COBALT-PRECORRIN-6B C(15)-METHYLTRANSFERASE (DECARBOXYLATING)"/>
    <property type="match status" value="1"/>
</dbReference>
<dbReference type="CDD" id="cd02440">
    <property type="entry name" value="AdoMet_MTases"/>
    <property type="match status" value="1"/>
</dbReference>
<dbReference type="PANTHER" id="PTHR43182:SF1">
    <property type="entry name" value="COBALT-PRECORRIN-7 C(5)-METHYLTRANSFERASE"/>
    <property type="match status" value="1"/>
</dbReference>
<dbReference type="InterPro" id="IPR006365">
    <property type="entry name" value="Cbl_synth_CobL"/>
</dbReference>
<dbReference type="CDD" id="cd11644">
    <property type="entry name" value="Precorrin-6Y-MT"/>
    <property type="match status" value="1"/>
</dbReference>
<evidence type="ECO:0000313" key="8">
    <source>
        <dbReference type="Proteomes" id="UP000664405"/>
    </source>
</evidence>
<dbReference type="InterPro" id="IPR014777">
    <property type="entry name" value="4pyrrole_Mease_sub1"/>
</dbReference>
<dbReference type="Gene3D" id="3.30.950.10">
    <property type="entry name" value="Methyltransferase, Cobalt-precorrin-4 Transmethylase, Domain 2"/>
    <property type="match status" value="1"/>
</dbReference>
<dbReference type="InterPro" id="IPR000878">
    <property type="entry name" value="4pyrrol_Mease"/>
</dbReference>
<sequence length="417" mass="44828">MNEQSPLKGRITVIGIGEDGYDGLSPIARKIIENARIIFGGTRHIAMLPGSNTATQNKWITPFEANLPLIEDCLDQNPVVLASGDPMYFGVGNTLIKYFGPEPIYAIPSPSSISLAASRLGWPLAECDVITLHGRDPETLRAHLRPHGKLIALSADGSTPALVAVMLCEAGFDQSRMSVCERLGGPEERITTQTARTWQSTATSMPDVKSVDPLNLIMIDLEAGPKANPLPIGPGLPDDAFIHDGMITKSEIRAQTLSSLAPFAGGVLWDLGAGCGSISIEWMRLQGKAVAIERDAERCAMIKKNSLRLGVPGLVIEQSTIEDAIAFADRLPRPDAIFIGGGITSNGLLEACWKLLPPHGRLVANTVTLEGEEKLLRFYNENGGTLSRLSVSRLVPRGNFRGWSNLAPVTHYLGVKA</sequence>
<dbReference type="Gene3D" id="3.40.50.150">
    <property type="entry name" value="Vaccinia Virus protein VP39"/>
    <property type="match status" value="1"/>
</dbReference>
<dbReference type="GO" id="GO:0032259">
    <property type="term" value="P:methylation"/>
    <property type="evidence" value="ECO:0007669"/>
    <property type="project" value="UniProtKB-KW"/>
</dbReference>
<evidence type="ECO:0000259" key="6">
    <source>
        <dbReference type="Pfam" id="PF00590"/>
    </source>
</evidence>
<comment type="pathway">
    <text evidence="1">Cofactor biosynthesis; adenosylcobalamin biosynthesis.</text>
</comment>
<dbReference type="PIRSF" id="PIRSF036428">
    <property type="entry name" value="CobL"/>
    <property type="match status" value="1"/>
</dbReference>
<comment type="caution">
    <text evidence="7">The sequence shown here is derived from an EMBL/GenBank/DDBJ whole genome shotgun (WGS) entry which is preliminary data.</text>
</comment>
<dbReference type="Pfam" id="PF00590">
    <property type="entry name" value="TP_methylase"/>
    <property type="match status" value="1"/>
</dbReference>
<dbReference type="InterPro" id="IPR035996">
    <property type="entry name" value="4pyrrol_Methylase_sf"/>
</dbReference>
<proteinExistence type="predicted"/>
<keyword evidence="2" id="KW-0169">Cobalamin biosynthesis</keyword>